<organism evidence="2 3">
    <name type="scientific">Novosphingobium arvoryzae</name>
    <dbReference type="NCBI Taxonomy" id="1256514"/>
    <lineage>
        <taxon>Bacteria</taxon>
        <taxon>Pseudomonadati</taxon>
        <taxon>Pseudomonadota</taxon>
        <taxon>Alphaproteobacteria</taxon>
        <taxon>Sphingomonadales</taxon>
        <taxon>Sphingomonadaceae</taxon>
        <taxon>Novosphingobium</taxon>
    </lineage>
</organism>
<reference evidence="2" key="2">
    <citation type="submission" date="2020-09" db="EMBL/GenBank/DDBJ databases">
        <authorList>
            <person name="Sun Q."/>
            <person name="Kim S."/>
        </authorList>
    </citation>
    <scope>NUCLEOTIDE SEQUENCE</scope>
    <source>
        <strain evidence="2">KCTC 32422</strain>
    </source>
</reference>
<dbReference type="Proteomes" id="UP000634139">
    <property type="component" value="Unassembled WGS sequence"/>
</dbReference>
<evidence type="ECO:0000313" key="3">
    <source>
        <dbReference type="Proteomes" id="UP000634139"/>
    </source>
</evidence>
<protein>
    <recommendedName>
        <fullName evidence="1">SnoaL-like domain-containing protein</fullName>
    </recommendedName>
</protein>
<reference evidence="2" key="1">
    <citation type="journal article" date="2014" name="Int. J. Syst. Evol. Microbiol.">
        <title>Complete genome sequence of Corynebacterium casei LMG S-19264T (=DSM 44701T), isolated from a smear-ripened cheese.</title>
        <authorList>
            <consortium name="US DOE Joint Genome Institute (JGI-PGF)"/>
            <person name="Walter F."/>
            <person name="Albersmeier A."/>
            <person name="Kalinowski J."/>
            <person name="Ruckert C."/>
        </authorList>
    </citation>
    <scope>NUCLEOTIDE SEQUENCE</scope>
    <source>
        <strain evidence="2">KCTC 32422</strain>
    </source>
</reference>
<gene>
    <name evidence="2" type="ORF">GCM10011617_17430</name>
</gene>
<dbReference type="CDD" id="cd00531">
    <property type="entry name" value="NTF2_like"/>
    <property type="match status" value="1"/>
</dbReference>
<dbReference type="SUPFAM" id="SSF54427">
    <property type="entry name" value="NTF2-like"/>
    <property type="match status" value="1"/>
</dbReference>
<dbReference type="EMBL" id="BMZD01000003">
    <property type="protein sequence ID" value="GGZ97287.1"/>
    <property type="molecule type" value="Genomic_DNA"/>
</dbReference>
<sequence>MADLEQRLQALEDREAIRNLIASYGPLADCGAADELAALWSEDGRYGVSGFADAHGRPEIAGLIEGAYHQQLMADGCAHLLGPVAIDLSGDTATARGHSVVLRWNGAAFEVLRVAANRWTLARIDGGWQVTRRDNALLQGDAAARELLRP</sequence>
<evidence type="ECO:0000313" key="2">
    <source>
        <dbReference type="EMBL" id="GGZ97287.1"/>
    </source>
</evidence>
<dbReference type="InterPro" id="IPR032710">
    <property type="entry name" value="NTF2-like_dom_sf"/>
</dbReference>
<feature type="domain" description="SnoaL-like" evidence="1">
    <location>
        <begin position="9"/>
        <end position="134"/>
    </location>
</feature>
<proteinExistence type="predicted"/>
<dbReference type="RefSeq" id="WP_189540538.1">
    <property type="nucleotide sequence ID" value="NZ_BMZD01000003.1"/>
</dbReference>
<keyword evidence="3" id="KW-1185">Reference proteome</keyword>
<dbReference type="Pfam" id="PF13577">
    <property type="entry name" value="SnoaL_4"/>
    <property type="match status" value="1"/>
</dbReference>
<comment type="caution">
    <text evidence="2">The sequence shown here is derived from an EMBL/GenBank/DDBJ whole genome shotgun (WGS) entry which is preliminary data.</text>
</comment>
<evidence type="ECO:0000259" key="1">
    <source>
        <dbReference type="Pfam" id="PF13577"/>
    </source>
</evidence>
<name>A0A918VHT5_9SPHN</name>
<dbReference type="Gene3D" id="3.10.450.50">
    <property type="match status" value="1"/>
</dbReference>
<accession>A0A918VHT5</accession>
<dbReference type="AlphaFoldDB" id="A0A918VHT5"/>
<dbReference type="InterPro" id="IPR037401">
    <property type="entry name" value="SnoaL-like"/>
</dbReference>